<gene>
    <name evidence="1" type="ORF">X975_12771</name>
</gene>
<accession>A0A087SV98</accession>
<dbReference type="AlphaFoldDB" id="A0A087SV98"/>
<dbReference type="EMBL" id="KK112125">
    <property type="protein sequence ID" value="KFM56787.1"/>
    <property type="molecule type" value="Genomic_DNA"/>
</dbReference>
<dbReference type="STRING" id="407821.A0A087SV98"/>
<evidence type="ECO:0000313" key="2">
    <source>
        <dbReference type="Proteomes" id="UP000054359"/>
    </source>
</evidence>
<protein>
    <submittedName>
        <fullName evidence="1">KRAB-A domain-containing protein 2</fullName>
    </submittedName>
</protein>
<sequence>MDNRVPVEEFNAALWKRFKGGKIRNVYPMTKYNDIVEKIKAMEDNPPCNIPGEYYLLRKFIVVNVDGKERLSCKPENCTFGINTRDKNISPKKFYVALEEIYNYIDEAHKLVKHGGRDRIVRIIQNQGIVNITRDTVELFLSFCKVCRPRKRESTRKPSSKTVVPSSLHNDRICDSPLNVSSEGDYSERPPIIRNEETVKVDLNQTRQCNSFCSFTRGYIDLIDLSSSPDGEYRFVFLYLDLQTCFSVLYPMRCKCIYEIVSHLLNIFTLIGPPQILHSSFEQHFLLTIIQDL</sequence>
<reference evidence="1 2" key="1">
    <citation type="submission" date="2013-11" db="EMBL/GenBank/DDBJ databases">
        <title>Genome sequencing of Stegodyphus mimosarum.</title>
        <authorList>
            <person name="Bechsgaard J."/>
        </authorList>
    </citation>
    <scope>NUCLEOTIDE SEQUENCE [LARGE SCALE GENOMIC DNA]</scope>
</reference>
<proteinExistence type="predicted"/>
<organism evidence="1 2">
    <name type="scientific">Stegodyphus mimosarum</name>
    <name type="common">African social velvet spider</name>
    <dbReference type="NCBI Taxonomy" id="407821"/>
    <lineage>
        <taxon>Eukaryota</taxon>
        <taxon>Metazoa</taxon>
        <taxon>Ecdysozoa</taxon>
        <taxon>Arthropoda</taxon>
        <taxon>Chelicerata</taxon>
        <taxon>Arachnida</taxon>
        <taxon>Araneae</taxon>
        <taxon>Araneomorphae</taxon>
        <taxon>Entelegynae</taxon>
        <taxon>Eresoidea</taxon>
        <taxon>Eresidae</taxon>
        <taxon>Stegodyphus</taxon>
    </lineage>
</organism>
<keyword evidence="2" id="KW-1185">Reference proteome</keyword>
<feature type="non-terminal residue" evidence="1">
    <location>
        <position position="293"/>
    </location>
</feature>
<dbReference type="Proteomes" id="UP000054359">
    <property type="component" value="Unassembled WGS sequence"/>
</dbReference>
<dbReference type="OrthoDB" id="441971at2759"/>
<dbReference type="OMA" id="TWIASKS"/>
<name>A0A087SV98_STEMI</name>
<evidence type="ECO:0000313" key="1">
    <source>
        <dbReference type="EMBL" id="KFM56787.1"/>
    </source>
</evidence>